<dbReference type="AlphaFoldDB" id="A0A510XZT0"/>
<feature type="domain" description="PAC" evidence="4">
    <location>
        <begin position="252"/>
        <end position="304"/>
    </location>
</feature>
<dbReference type="RefSeq" id="WP_089348811.1">
    <property type="nucleotide sequence ID" value="NZ_BJUM01000032.1"/>
</dbReference>
<protein>
    <recommendedName>
        <fullName evidence="9">Two-component system response regulator</fullName>
    </recommendedName>
</protein>
<dbReference type="Gene3D" id="3.40.50.2300">
    <property type="match status" value="1"/>
</dbReference>
<dbReference type="Gene3D" id="3.30.70.270">
    <property type="match status" value="1"/>
</dbReference>
<dbReference type="InterPro" id="IPR000700">
    <property type="entry name" value="PAS-assoc_C"/>
</dbReference>
<dbReference type="SMART" id="SM00091">
    <property type="entry name" value="PAS"/>
    <property type="match status" value="1"/>
</dbReference>
<dbReference type="InterPro" id="IPR001789">
    <property type="entry name" value="Sig_transdc_resp-reg_receiver"/>
</dbReference>
<dbReference type="InterPro" id="IPR001633">
    <property type="entry name" value="EAL_dom"/>
</dbReference>
<dbReference type="EMBL" id="BJUM01000032">
    <property type="protein sequence ID" value="GEK56131.1"/>
    <property type="molecule type" value="Genomic_DNA"/>
</dbReference>
<reference evidence="7 8" key="1">
    <citation type="submission" date="2019-07" db="EMBL/GenBank/DDBJ databases">
        <title>Whole genome shotgun sequence of Pseudoalteromonas espejiana NBRC 102222.</title>
        <authorList>
            <person name="Hosoyama A."/>
            <person name="Uohara A."/>
            <person name="Ohji S."/>
            <person name="Ichikawa N."/>
        </authorList>
    </citation>
    <scope>NUCLEOTIDE SEQUENCE [LARGE SCALE GENOMIC DNA]</scope>
    <source>
        <strain evidence="7 8">NBRC 102222</strain>
    </source>
</reference>
<dbReference type="Pfam" id="PF00072">
    <property type="entry name" value="Response_reg"/>
    <property type="match status" value="1"/>
</dbReference>
<evidence type="ECO:0000313" key="7">
    <source>
        <dbReference type="EMBL" id="GEK56131.1"/>
    </source>
</evidence>
<dbReference type="SUPFAM" id="SSF141868">
    <property type="entry name" value="EAL domain-like"/>
    <property type="match status" value="1"/>
</dbReference>
<dbReference type="NCBIfam" id="TIGR00254">
    <property type="entry name" value="GGDEF"/>
    <property type="match status" value="1"/>
</dbReference>
<dbReference type="PROSITE" id="PS50883">
    <property type="entry name" value="EAL"/>
    <property type="match status" value="1"/>
</dbReference>
<feature type="domain" description="Response regulatory" evidence="2">
    <location>
        <begin position="21"/>
        <end position="136"/>
    </location>
</feature>
<dbReference type="InterPro" id="IPR000014">
    <property type="entry name" value="PAS"/>
</dbReference>
<evidence type="ECO:0000259" key="6">
    <source>
        <dbReference type="PROSITE" id="PS50887"/>
    </source>
</evidence>
<dbReference type="InterPro" id="IPR000160">
    <property type="entry name" value="GGDEF_dom"/>
</dbReference>
<dbReference type="NCBIfam" id="TIGR00229">
    <property type="entry name" value="sensory_box"/>
    <property type="match status" value="1"/>
</dbReference>
<dbReference type="PROSITE" id="PS50110">
    <property type="entry name" value="RESPONSE_REGULATORY"/>
    <property type="match status" value="1"/>
</dbReference>
<dbReference type="SUPFAM" id="SSF55073">
    <property type="entry name" value="Nucleotide cyclase"/>
    <property type="match status" value="1"/>
</dbReference>
<dbReference type="Pfam" id="PF13426">
    <property type="entry name" value="PAS_9"/>
    <property type="match status" value="1"/>
</dbReference>
<dbReference type="InterPro" id="IPR029787">
    <property type="entry name" value="Nucleotide_cyclase"/>
</dbReference>
<dbReference type="InterPro" id="IPR043128">
    <property type="entry name" value="Rev_trsase/Diguanyl_cyclase"/>
</dbReference>
<dbReference type="Proteomes" id="UP000321419">
    <property type="component" value="Unassembled WGS sequence"/>
</dbReference>
<dbReference type="CDD" id="cd19920">
    <property type="entry name" value="REC_PA4781-like"/>
    <property type="match status" value="1"/>
</dbReference>
<dbReference type="PROSITE" id="PS50113">
    <property type="entry name" value="PAC"/>
    <property type="match status" value="1"/>
</dbReference>
<dbReference type="InterPro" id="IPR052155">
    <property type="entry name" value="Biofilm_reg_signaling"/>
</dbReference>
<sequence>MHSIFLADNNKPVANQKQKPLILIVDDEPSNLHVLVEGLLADYDVRISTSGEQALVFVESTRPDLILLDIMMPGMDGYEVCKILKAKQNTKGIPIIFVTALTEEESEEKGFAMGAIDYITKPYKLALVRARVRTHITAQGMLDRLIEKNFDLHDKLLEIEALATELSQREEELKQLSSKQKLFYQALTSTADGVVITNSEGKIIAVNPSFCRITGYCEAESLEMDLKDIKQNNHPSISFDKVWQHAHEAGYWSGELVTRRKNGELYPELLTLSMVKSEQDTNINYIGVFSDISSVKVTQERIDYLTWHDELTELPNRNGFLKQLEQKLQDCSNEKTYAYIYIIDIDSFHSINDGLGLLAGDKILKELAKRIHANVDKKDIIARLGSDEFAALCSVDKGIGRARTQSIAENKAQELLKAVNQPFKVDGQDVSLTISIGTYIFPREDVWESAIETIRNCEAACYKAKEKGGNRVTFFDTSFGEQAKRRFEIEQDLRKAIPQNELSIYLQSQFDSSQALKGAEILLRWNHPQKGFISPCEFISIAEESDVIFELDCWVTSNALKLLLELKNTHPTLNISVNISGRHFHEPRFLNFISQQLKQVDINPQQLTIEIIEGTLLNHMEAAIEAVHYLKRLGVRVSIDDFGTGYSSLTYLKQLPIHELKIDRSFVLEAPTDNNDKLIIDMIVSLGRLFQLEVVAEGVENQSHFDLLQEYPEVILQGYHLHRPEPLEQWLEKLNNTFQNA</sequence>
<dbReference type="CDD" id="cd01948">
    <property type="entry name" value="EAL"/>
    <property type="match status" value="1"/>
</dbReference>
<evidence type="ECO:0000259" key="4">
    <source>
        <dbReference type="PROSITE" id="PS50113"/>
    </source>
</evidence>
<evidence type="ECO:0000259" key="2">
    <source>
        <dbReference type="PROSITE" id="PS50110"/>
    </source>
</evidence>
<feature type="domain" description="EAL" evidence="5">
    <location>
        <begin position="486"/>
        <end position="738"/>
    </location>
</feature>
<dbReference type="SMART" id="SM00448">
    <property type="entry name" value="REC"/>
    <property type="match status" value="1"/>
</dbReference>
<dbReference type="Pfam" id="PF00563">
    <property type="entry name" value="EAL"/>
    <property type="match status" value="1"/>
</dbReference>
<dbReference type="InterPro" id="IPR011006">
    <property type="entry name" value="CheY-like_superfamily"/>
</dbReference>
<dbReference type="InterPro" id="IPR035965">
    <property type="entry name" value="PAS-like_dom_sf"/>
</dbReference>
<accession>A0A510XZT0</accession>
<feature type="domain" description="GGDEF" evidence="6">
    <location>
        <begin position="336"/>
        <end position="477"/>
    </location>
</feature>
<dbReference type="PANTHER" id="PTHR44757:SF2">
    <property type="entry name" value="BIOFILM ARCHITECTURE MAINTENANCE PROTEIN MBAA"/>
    <property type="match status" value="1"/>
</dbReference>
<evidence type="ECO:0008006" key="9">
    <source>
        <dbReference type="Google" id="ProtNLM"/>
    </source>
</evidence>
<dbReference type="OrthoDB" id="9816034at2"/>
<feature type="modified residue" description="4-aspartylphosphate" evidence="1">
    <location>
        <position position="69"/>
    </location>
</feature>
<keyword evidence="1" id="KW-0597">Phosphoprotein</keyword>
<comment type="caution">
    <text evidence="7">The sequence shown here is derived from an EMBL/GenBank/DDBJ whole genome shotgun (WGS) entry which is preliminary data.</text>
</comment>
<dbReference type="CDD" id="cd00130">
    <property type="entry name" value="PAS"/>
    <property type="match status" value="1"/>
</dbReference>
<proteinExistence type="predicted"/>
<gene>
    <name evidence="7" type="ORF">PES01_29760</name>
</gene>
<feature type="domain" description="PAS" evidence="3">
    <location>
        <begin position="179"/>
        <end position="236"/>
    </location>
</feature>
<dbReference type="SUPFAM" id="SSF52172">
    <property type="entry name" value="CheY-like"/>
    <property type="match status" value="1"/>
</dbReference>
<evidence type="ECO:0000256" key="1">
    <source>
        <dbReference type="PROSITE-ProRule" id="PRU00169"/>
    </source>
</evidence>
<dbReference type="SMART" id="SM00267">
    <property type="entry name" value="GGDEF"/>
    <property type="match status" value="1"/>
</dbReference>
<organism evidence="7 8">
    <name type="scientific">Pseudoalteromonas espejiana</name>
    <dbReference type="NCBI Taxonomy" id="28107"/>
    <lineage>
        <taxon>Bacteria</taxon>
        <taxon>Pseudomonadati</taxon>
        <taxon>Pseudomonadota</taxon>
        <taxon>Gammaproteobacteria</taxon>
        <taxon>Alteromonadales</taxon>
        <taxon>Pseudoalteromonadaceae</taxon>
        <taxon>Pseudoalteromonas</taxon>
    </lineage>
</organism>
<evidence type="ECO:0000259" key="5">
    <source>
        <dbReference type="PROSITE" id="PS50883"/>
    </source>
</evidence>
<dbReference type="Gene3D" id="3.30.450.20">
    <property type="entry name" value="PAS domain"/>
    <property type="match status" value="1"/>
</dbReference>
<dbReference type="SUPFAM" id="SSF55785">
    <property type="entry name" value="PYP-like sensor domain (PAS domain)"/>
    <property type="match status" value="1"/>
</dbReference>
<evidence type="ECO:0000313" key="8">
    <source>
        <dbReference type="Proteomes" id="UP000321419"/>
    </source>
</evidence>
<dbReference type="Gene3D" id="3.20.20.450">
    <property type="entry name" value="EAL domain"/>
    <property type="match status" value="1"/>
</dbReference>
<name>A0A510XZT0_9GAMM</name>
<keyword evidence="8" id="KW-1185">Reference proteome</keyword>
<dbReference type="GO" id="GO:0000160">
    <property type="term" value="P:phosphorelay signal transduction system"/>
    <property type="evidence" value="ECO:0007669"/>
    <property type="project" value="InterPro"/>
</dbReference>
<dbReference type="InterPro" id="IPR035919">
    <property type="entry name" value="EAL_sf"/>
</dbReference>
<dbReference type="PROSITE" id="PS50112">
    <property type="entry name" value="PAS"/>
    <property type="match status" value="1"/>
</dbReference>
<dbReference type="PANTHER" id="PTHR44757">
    <property type="entry name" value="DIGUANYLATE CYCLASE DGCP"/>
    <property type="match status" value="1"/>
</dbReference>
<dbReference type="SMART" id="SM00052">
    <property type="entry name" value="EAL"/>
    <property type="match status" value="1"/>
</dbReference>
<dbReference type="Pfam" id="PF00990">
    <property type="entry name" value="GGDEF"/>
    <property type="match status" value="1"/>
</dbReference>
<dbReference type="PROSITE" id="PS50887">
    <property type="entry name" value="GGDEF"/>
    <property type="match status" value="1"/>
</dbReference>
<dbReference type="CDD" id="cd01949">
    <property type="entry name" value="GGDEF"/>
    <property type="match status" value="1"/>
</dbReference>
<evidence type="ECO:0000259" key="3">
    <source>
        <dbReference type="PROSITE" id="PS50112"/>
    </source>
</evidence>